<keyword evidence="2" id="KW-0732">Signal</keyword>
<evidence type="ECO:0000256" key="2">
    <source>
        <dbReference type="SAM" id="SignalP"/>
    </source>
</evidence>
<sequence length="157" mass="17535">MKKLISILISGILTLGLVACGSTQTNNEENKNNDKPKQEQIKKESMKEESQEELNKKIKDSAVKADFVKINGHEKELKGKSYYIEGEVTFIDNTNSVLPKFTVKTKEGEGYGMYDIENFGKAEVKEGDKVKVYGKLNENKSETGAPQISGNVIEKQK</sequence>
<organism evidence="3 4">
    <name type="scientific">Clostridium botulinum (strain Langeland / NCTC 10281 / Type F)</name>
    <dbReference type="NCBI Taxonomy" id="441772"/>
    <lineage>
        <taxon>Bacteria</taxon>
        <taxon>Bacillati</taxon>
        <taxon>Bacillota</taxon>
        <taxon>Clostridia</taxon>
        <taxon>Eubacteriales</taxon>
        <taxon>Clostridiaceae</taxon>
        <taxon>Clostridium</taxon>
    </lineage>
</organism>
<feature type="signal peptide" evidence="2">
    <location>
        <begin position="1"/>
        <end position="19"/>
    </location>
</feature>
<proteinExistence type="predicted"/>
<gene>
    <name evidence="3" type="ordered locus">CLI_3243</name>
</gene>
<feature type="chain" id="PRO_5038871077" evidence="2">
    <location>
        <begin position="20"/>
        <end position="157"/>
    </location>
</feature>
<name>A7GI45_CLOBL</name>
<evidence type="ECO:0000313" key="4">
    <source>
        <dbReference type="Proteomes" id="UP000002410"/>
    </source>
</evidence>
<accession>A7GI45</accession>
<dbReference type="PROSITE" id="PS51257">
    <property type="entry name" value="PROKAR_LIPOPROTEIN"/>
    <property type="match status" value="1"/>
</dbReference>
<dbReference type="EMBL" id="CP000728">
    <property type="protein sequence ID" value="ABS42700.1"/>
    <property type="molecule type" value="Genomic_DNA"/>
</dbReference>
<evidence type="ECO:0000256" key="1">
    <source>
        <dbReference type="SAM" id="MobiDB-lite"/>
    </source>
</evidence>
<dbReference type="Proteomes" id="UP000002410">
    <property type="component" value="Chromosome"/>
</dbReference>
<protein>
    <submittedName>
        <fullName evidence="3">DNA binding protein</fullName>
    </submittedName>
</protein>
<evidence type="ECO:0000313" key="3">
    <source>
        <dbReference type="EMBL" id="ABS42700.1"/>
    </source>
</evidence>
<dbReference type="KEGG" id="cbf:CLI_3243"/>
<feature type="compositionally biased region" description="Basic and acidic residues" evidence="1">
    <location>
        <begin position="28"/>
        <end position="55"/>
    </location>
</feature>
<feature type="region of interest" description="Disordered" evidence="1">
    <location>
        <begin position="23"/>
        <end position="55"/>
    </location>
</feature>
<reference evidence="4" key="1">
    <citation type="submission" date="2007-06" db="EMBL/GenBank/DDBJ databases">
        <authorList>
            <person name="Brinkac L.M."/>
            <person name="Daugherty S."/>
            <person name="Dodson R.J."/>
            <person name="Madupu R."/>
            <person name="Brown J.L."/>
            <person name="Bruce D."/>
            <person name="Detter C."/>
            <person name="Munk C."/>
            <person name="Smith L.A."/>
            <person name="Smith T.J."/>
            <person name="White O."/>
            <person name="Brettin T.S."/>
        </authorList>
    </citation>
    <scope>NUCLEOTIDE SEQUENCE [LARGE SCALE GENOMIC DNA]</scope>
    <source>
        <strain evidence="4">Langeland / NCTC 10281 / Type F</strain>
    </source>
</reference>
<dbReference type="RefSeq" id="WP_012100872.1">
    <property type="nucleotide sequence ID" value="NC_009699.1"/>
</dbReference>
<dbReference type="AlphaFoldDB" id="A7GI45"/>
<dbReference type="HOGENOM" id="CLU_1674362_0_0_9"/>